<dbReference type="InterPro" id="IPR001236">
    <property type="entry name" value="Lactate/malate_DH_N"/>
</dbReference>
<dbReference type="SUPFAM" id="SSF56327">
    <property type="entry name" value="LDH C-terminal domain-like"/>
    <property type="match status" value="1"/>
</dbReference>
<evidence type="ECO:0000256" key="3">
    <source>
        <dbReference type="PIRSR" id="PIRSR000102-3"/>
    </source>
</evidence>
<feature type="domain" description="Lactate/malate dehydrogenase C-terminal" evidence="6">
    <location>
        <begin position="177"/>
        <end position="340"/>
    </location>
</feature>
<gene>
    <name evidence="7" type="ORF">SAMN02910262_01861</name>
</gene>
<dbReference type="Gene3D" id="3.90.110.10">
    <property type="entry name" value="Lactate dehydrogenase/glycoside hydrolase, family 4, C-terminal"/>
    <property type="match status" value="1"/>
</dbReference>
<reference evidence="7 8" key="1">
    <citation type="submission" date="2016-10" db="EMBL/GenBank/DDBJ databases">
        <authorList>
            <person name="de Groot N.N."/>
        </authorList>
    </citation>
    <scope>NUCLEOTIDE SEQUENCE [LARGE SCALE GENOMIC DNA]</scope>
    <source>
        <strain evidence="7 8">F</strain>
    </source>
</reference>
<keyword evidence="3" id="KW-0520">NAD</keyword>
<dbReference type="PANTHER" id="PTHR43128:SF31">
    <property type="entry name" value="L-LACTATE DEHYDROGENASE"/>
    <property type="match status" value="1"/>
</dbReference>
<evidence type="ECO:0000256" key="4">
    <source>
        <dbReference type="RuleBase" id="RU003369"/>
    </source>
</evidence>
<evidence type="ECO:0000313" key="8">
    <source>
        <dbReference type="Proteomes" id="UP000214760"/>
    </source>
</evidence>
<name>A0A1I6JRY2_9FIRM</name>
<evidence type="ECO:0000259" key="5">
    <source>
        <dbReference type="Pfam" id="PF00056"/>
    </source>
</evidence>
<feature type="active site" description="Proton acceptor" evidence="2">
    <location>
        <position position="207"/>
    </location>
</feature>
<keyword evidence="4" id="KW-0560">Oxidoreductase</keyword>
<evidence type="ECO:0000256" key="1">
    <source>
        <dbReference type="ARBA" id="ARBA00006054"/>
    </source>
</evidence>
<proteinExistence type="inferred from homology"/>
<dbReference type="InterPro" id="IPR022383">
    <property type="entry name" value="Lactate/malate_DH_C"/>
</dbReference>
<dbReference type="AlphaFoldDB" id="A0A1I6JRY2"/>
<feature type="domain" description="Lactate/malate dehydrogenase N-terminal" evidence="5">
    <location>
        <begin position="35"/>
        <end position="174"/>
    </location>
</feature>
<dbReference type="SUPFAM" id="SSF51735">
    <property type="entry name" value="NAD(P)-binding Rossmann-fold domains"/>
    <property type="match status" value="1"/>
</dbReference>
<dbReference type="GO" id="GO:0006089">
    <property type="term" value="P:lactate metabolic process"/>
    <property type="evidence" value="ECO:0007669"/>
    <property type="project" value="TreeGrafter"/>
</dbReference>
<sequence length="347" mass="37501">MICRCTLVTFVVSQAAFLEIYYCTDNAGEYEDCGMKVAIIGAGNVGKTIFHDLQYVNMIDEITLIGRNLDKVKAEVLDAESAAVVRDARCPRLSFGGYEASGGADILIFTAGAPNLTEDRMDLLRANCAVAETVFSEINRYNTGGLIITVTNPLDVITMKVRQLTGRNPRRVIGSGTLLESGRLTRFLAEFLEVSSRSIQLSVVGEHGASAVSLLSSIRIMGMTVEEYLRSTTGEKMVLKSSQLNEIVRNEALKIFRGKGYTSTGISATVCRIVSAVAEDRRELLPVSTVLQGEYGVHGVAVSVPSIIGRDGVEGIPEYEMTEDERNGFLASVDVVRKAAQDAGIPV</sequence>
<accession>A0A1I6JRY2</accession>
<organism evidence="7 8">
    <name type="scientific">[Clostridium] aminophilum</name>
    <dbReference type="NCBI Taxonomy" id="1526"/>
    <lineage>
        <taxon>Bacteria</taxon>
        <taxon>Bacillati</taxon>
        <taxon>Bacillota</taxon>
        <taxon>Clostridia</taxon>
        <taxon>Lachnospirales</taxon>
        <taxon>Lachnospiraceae</taxon>
    </lineage>
</organism>
<dbReference type="Proteomes" id="UP000214760">
    <property type="component" value="Unassembled WGS sequence"/>
</dbReference>
<dbReference type="EMBL" id="FOZC01000010">
    <property type="protein sequence ID" value="SFR81713.1"/>
    <property type="molecule type" value="Genomic_DNA"/>
</dbReference>
<evidence type="ECO:0000259" key="6">
    <source>
        <dbReference type="Pfam" id="PF02866"/>
    </source>
</evidence>
<feature type="binding site" evidence="3">
    <location>
        <begin position="150"/>
        <end position="152"/>
    </location>
    <ligand>
        <name>NAD(+)</name>
        <dbReference type="ChEBI" id="CHEBI:57540"/>
    </ligand>
</feature>
<feature type="binding site" evidence="3">
    <location>
        <position position="127"/>
    </location>
    <ligand>
        <name>NAD(+)</name>
        <dbReference type="ChEBI" id="CHEBI:57540"/>
    </ligand>
</feature>
<evidence type="ECO:0000313" key="7">
    <source>
        <dbReference type="EMBL" id="SFR81713.1"/>
    </source>
</evidence>
<dbReference type="Pfam" id="PF02866">
    <property type="entry name" value="Ldh_1_C"/>
    <property type="match status" value="1"/>
</dbReference>
<feature type="binding site" evidence="3">
    <location>
        <begin position="41"/>
        <end position="46"/>
    </location>
    <ligand>
        <name>NAD(+)</name>
        <dbReference type="ChEBI" id="CHEBI:57540"/>
    </ligand>
</feature>
<dbReference type="InterPro" id="IPR036291">
    <property type="entry name" value="NAD(P)-bd_dom_sf"/>
</dbReference>
<evidence type="ECO:0000256" key="2">
    <source>
        <dbReference type="PIRSR" id="PIRSR000102-1"/>
    </source>
</evidence>
<dbReference type="Pfam" id="PF00056">
    <property type="entry name" value="Ldh_1_N"/>
    <property type="match status" value="1"/>
</dbReference>
<dbReference type="Gene3D" id="3.40.50.720">
    <property type="entry name" value="NAD(P)-binding Rossmann-like Domain"/>
    <property type="match status" value="1"/>
</dbReference>
<comment type="similarity">
    <text evidence="1">Belongs to the LDH/MDH superfamily. LDH family.</text>
</comment>
<dbReference type="PANTHER" id="PTHR43128">
    <property type="entry name" value="L-2-HYDROXYCARBOXYLATE DEHYDROGENASE (NAD(P)(+))"/>
    <property type="match status" value="1"/>
</dbReference>
<dbReference type="PIRSF" id="PIRSF000102">
    <property type="entry name" value="Lac_mal_DH"/>
    <property type="match status" value="1"/>
</dbReference>
<dbReference type="InterPro" id="IPR015955">
    <property type="entry name" value="Lactate_DH/Glyco_Ohase_4_C"/>
</dbReference>
<protein>
    <submittedName>
        <fullName evidence="7">Malate dehydrogenase (NAD)</fullName>
    </submittedName>
</protein>
<dbReference type="InterPro" id="IPR001557">
    <property type="entry name" value="L-lactate/malate_DH"/>
</dbReference>
<dbReference type="GO" id="GO:0004459">
    <property type="term" value="F:L-lactate dehydrogenase (NAD+) activity"/>
    <property type="evidence" value="ECO:0007669"/>
    <property type="project" value="TreeGrafter"/>
</dbReference>
<dbReference type="PRINTS" id="PR00086">
    <property type="entry name" value="LLDHDRGNASE"/>
</dbReference>